<sequence length="236" mass="26872">MHEDCLSLNVWTPLNPGMARLHWMYMTPQSWWLKCGNGKCKAAGSALSTEIDKGEHKGVWRRFKAIHDILGILRCCECFPSVAVSFGRELFQPCDPAFSKPVDELAVDCGCPTPRTKRALGLACLQDLEHKKFCHTEQCWRAYRKQMDGKAESYIFTKSSWIYFDVPFKAVIDGHMIPKRPKEMLPAAFQEQLRSNRELLLVFNNSEALLPKATSETSDSPTAPEELMRRLDEICG</sequence>
<evidence type="ECO:0000313" key="1">
    <source>
        <dbReference type="EMBL" id="KAG5453685.1"/>
    </source>
</evidence>
<dbReference type="STRING" id="79923.A0A3R7G041"/>
<keyword evidence="2" id="KW-1185">Reference proteome</keyword>
<dbReference type="EMBL" id="NIRI02000010">
    <property type="protein sequence ID" value="KAG5453685.1"/>
    <property type="molecule type" value="Genomic_DNA"/>
</dbReference>
<dbReference type="OrthoDB" id="408631at2759"/>
<proteinExistence type="predicted"/>
<gene>
    <name evidence="1" type="ORF">CSKR_114233</name>
</gene>
<protein>
    <submittedName>
        <fullName evidence="1">Uncharacterized protein</fullName>
    </submittedName>
</protein>
<evidence type="ECO:0000313" key="2">
    <source>
        <dbReference type="Proteomes" id="UP000286415"/>
    </source>
</evidence>
<comment type="caution">
    <text evidence="1">The sequence shown here is derived from an EMBL/GenBank/DDBJ whole genome shotgun (WGS) entry which is preliminary data.</text>
</comment>
<reference evidence="1 2" key="1">
    <citation type="journal article" date="2018" name="Biotechnol. Adv.">
        <title>Improved genomic resources and new bioinformatic workflow for the carcinogenic parasite Clonorchis sinensis: Biotechnological implications.</title>
        <authorList>
            <person name="Wang D."/>
            <person name="Korhonen P.K."/>
            <person name="Gasser R.B."/>
            <person name="Young N.D."/>
        </authorList>
    </citation>
    <scope>NUCLEOTIDE SEQUENCE [LARGE SCALE GENOMIC DNA]</scope>
    <source>
        <strain evidence="1">Cs-k2</strain>
    </source>
</reference>
<dbReference type="InterPro" id="IPR029058">
    <property type="entry name" value="AB_hydrolase_fold"/>
</dbReference>
<dbReference type="Proteomes" id="UP000286415">
    <property type="component" value="Unassembled WGS sequence"/>
</dbReference>
<reference evidence="1 2" key="2">
    <citation type="journal article" date="2021" name="Genomics">
        <title>High-quality reference genome for Clonorchis sinensis.</title>
        <authorList>
            <person name="Young N.D."/>
            <person name="Stroehlein A.J."/>
            <person name="Kinkar L."/>
            <person name="Wang T."/>
            <person name="Sohn W.M."/>
            <person name="Chang B.C.H."/>
            <person name="Kaur P."/>
            <person name="Weisz D."/>
            <person name="Dudchenko O."/>
            <person name="Aiden E.L."/>
            <person name="Korhonen P.K."/>
            <person name="Gasser R.B."/>
        </authorList>
    </citation>
    <scope>NUCLEOTIDE SEQUENCE [LARGE SCALE GENOMIC DNA]</scope>
    <source>
        <strain evidence="1">Cs-k2</strain>
    </source>
</reference>
<dbReference type="Gene3D" id="3.40.50.1820">
    <property type="entry name" value="alpha/beta hydrolase"/>
    <property type="match status" value="1"/>
</dbReference>
<dbReference type="InParanoid" id="A0A3R7G041"/>
<dbReference type="AlphaFoldDB" id="A0A3R7G041"/>
<accession>A0A3R7G041</accession>
<name>A0A3R7G041_CLOSI</name>
<organism evidence="1 2">
    <name type="scientific">Clonorchis sinensis</name>
    <name type="common">Chinese liver fluke</name>
    <dbReference type="NCBI Taxonomy" id="79923"/>
    <lineage>
        <taxon>Eukaryota</taxon>
        <taxon>Metazoa</taxon>
        <taxon>Spiralia</taxon>
        <taxon>Lophotrochozoa</taxon>
        <taxon>Platyhelminthes</taxon>
        <taxon>Trematoda</taxon>
        <taxon>Digenea</taxon>
        <taxon>Opisthorchiida</taxon>
        <taxon>Opisthorchiata</taxon>
        <taxon>Opisthorchiidae</taxon>
        <taxon>Clonorchis</taxon>
    </lineage>
</organism>